<evidence type="ECO:0000313" key="1">
    <source>
        <dbReference type="Proteomes" id="UP000095283"/>
    </source>
</evidence>
<protein>
    <submittedName>
        <fullName evidence="2">Uncharacterized protein</fullName>
    </submittedName>
</protein>
<dbReference type="Proteomes" id="UP000095283">
    <property type="component" value="Unplaced"/>
</dbReference>
<dbReference type="AlphaFoldDB" id="A0A1I7WQJ9"/>
<name>A0A1I7WQJ9_HETBA</name>
<evidence type="ECO:0000313" key="2">
    <source>
        <dbReference type="WBParaSite" id="Hba_07417"/>
    </source>
</evidence>
<keyword evidence="1" id="KW-1185">Reference proteome</keyword>
<organism evidence="1 2">
    <name type="scientific">Heterorhabditis bacteriophora</name>
    <name type="common">Entomopathogenic nematode worm</name>
    <dbReference type="NCBI Taxonomy" id="37862"/>
    <lineage>
        <taxon>Eukaryota</taxon>
        <taxon>Metazoa</taxon>
        <taxon>Ecdysozoa</taxon>
        <taxon>Nematoda</taxon>
        <taxon>Chromadorea</taxon>
        <taxon>Rhabditida</taxon>
        <taxon>Rhabditina</taxon>
        <taxon>Rhabditomorpha</taxon>
        <taxon>Strongyloidea</taxon>
        <taxon>Heterorhabditidae</taxon>
        <taxon>Heterorhabditis</taxon>
    </lineage>
</organism>
<reference evidence="2" key="1">
    <citation type="submission" date="2016-11" db="UniProtKB">
        <authorList>
            <consortium name="WormBaseParasite"/>
        </authorList>
    </citation>
    <scope>IDENTIFICATION</scope>
</reference>
<dbReference type="WBParaSite" id="Hba_07417">
    <property type="protein sequence ID" value="Hba_07417"/>
    <property type="gene ID" value="Hba_07417"/>
</dbReference>
<accession>A0A1I7WQJ9</accession>
<sequence>MKTGCTSKRNSSKKDYVYDLKSEDAEKMHAFGTVRLAAPNEICGSSEKGKIDSRIRQWTKVTWPTCAILPAL</sequence>
<proteinExistence type="predicted"/>